<accession>A0A0D8JEB3</accession>
<dbReference type="InterPro" id="IPR017938">
    <property type="entry name" value="Riboflavin_synthase-like_b-brl"/>
</dbReference>
<dbReference type="InterPro" id="IPR017927">
    <property type="entry name" value="FAD-bd_FR_type"/>
</dbReference>
<keyword evidence="2" id="KW-0285">Flavoprotein</keyword>
<dbReference type="InterPro" id="IPR001433">
    <property type="entry name" value="OxRdtase_FAD/NAD-bd"/>
</dbReference>
<dbReference type="Gene3D" id="3.40.50.80">
    <property type="entry name" value="Nucleotide-binding domain of ferredoxin-NADP reductase (FNR) module"/>
    <property type="match status" value="1"/>
</dbReference>
<evidence type="ECO:0000256" key="1">
    <source>
        <dbReference type="ARBA" id="ARBA00001974"/>
    </source>
</evidence>
<dbReference type="AlphaFoldDB" id="A0A0D8JEB3"/>
<keyword evidence="8" id="KW-0411">Iron-sulfur</keyword>
<dbReference type="Proteomes" id="UP000032544">
    <property type="component" value="Unassembled WGS sequence"/>
</dbReference>
<keyword evidence="5" id="KW-0274">FAD</keyword>
<gene>
    <name evidence="10" type="ORF">LH29_07525</name>
</gene>
<dbReference type="GO" id="GO:0016491">
    <property type="term" value="F:oxidoreductase activity"/>
    <property type="evidence" value="ECO:0007669"/>
    <property type="project" value="UniProtKB-KW"/>
</dbReference>
<evidence type="ECO:0000256" key="5">
    <source>
        <dbReference type="ARBA" id="ARBA00022827"/>
    </source>
</evidence>
<dbReference type="GO" id="GO:0046872">
    <property type="term" value="F:metal ion binding"/>
    <property type="evidence" value="ECO:0007669"/>
    <property type="project" value="UniProtKB-KW"/>
</dbReference>
<dbReference type="Pfam" id="PF08022">
    <property type="entry name" value="FAD_binding_8"/>
    <property type="match status" value="1"/>
</dbReference>
<reference evidence="10 11" key="1">
    <citation type="submission" date="2014-09" db="EMBL/GenBank/DDBJ databases">
        <title>Draft Genome Sequence of Draconibacterium sp. JN14CK-3.</title>
        <authorList>
            <person name="Dong C."/>
            <person name="Lai Q."/>
            <person name="Shao Z."/>
        </authorList>
    </citation>
    <scope>NUCLEOTIDE SEQUENCE [LARGE SCALE GENOMIC DNA]</scope>
    <source>
        <strain evidence="10 11">JN14CK-3</strain>
    </source>
</reference>
<dbReference type="Pfam" id="PF00175">
    <property type="entry name" value="NAD_binding_1"/>
    <property type="match status" value="1"/>
</dbReference>
<dbReference type="STRING" id="1544798.LH29_07525"/>
<evidence type="ECO:0000256" key="8">
    <source>
        <dbReference type="ARBA" id="ARBA00023014"/>
    </source>
</evidence>
<keyword evidence="6" id="KW-0560">Oxidoreductase</keyword>
<name>A0A0D8JEB3_9BACT</name>
<evidence type="ECO:0000256" key="2">
    <source>
        <dbReference type="ARBA" id="ARBA00022630"/>
    </source>
</evidence>
<dbReference type="Gene3D" id="2.40.30.10">
    <property type="entry name" value="Translation factors"/>
    <property type="match status" value="1"/>
</dbReference>
<evidence type="ECO:0000256" key="3">
    <source>
        <dbReference type="ARBA" id="ARBA00022714"/>
    </source>
</evidence>
<evidence type="ECO:0000259" key="9">
    <source>
        <dbReference type="PROSITE" id="PS51384"/>
    </source>
</evidence>
<dbReference type="PANTHER" id="PTHR47354:SF8">
    <property type="entry name" value="1,2-PHENYLACETYL-COA EPOXIDASE, SUBUNIT E"/>
    <property type="match status" value="1"/>
</dbReference>
<organism evidence="10 11">
    <name type="scientific">Draconibacterium sediminis</name>
    <dbReference type="NCBI Taxonomy" id="1544798"/>
    <lineage>
        <taxon>Bacteria</taxon>
        <taxon>Pseudomonadati</taxon>
        <taxon>Bacteroidota</taxon>
        <taxon>Bacteroidia</taxon>
        <taxon>Marinilabiliales</taxon>
        <taxon>Prolixibacteraceae</taxon>
        <taxon>Draconibacterium</taxon>
    </lineage>
</organism>
<dbReference type="InterPro" id="IPR013112">
    <property type="entry name" value="FAD-bd_8"/>
</dbReference>
<evidence type="ECO:0000256" key="6">
    <source>
        <dbReference type="ARBA" id="ARBA00023002"/>
    </source>
</evidence>
<evidence type="ECO:0000313" key="10">
    <source>
        <dbReference type="EMBL" id="KJF45227.1"/>
    </source>
</evidence>
<dbReference type="GO" id="GO:0050660">
    <property type="term" value="F:flavin adenine dinucleotide binding"/>
    <property type="evidence" value="ECO:0007669"/>
    <property type="project" value="TreeGrafter"/>
</dbReference>
<dbReference type="PROSITE" id="PS51384">
    <property type="entry name" value="FAD_FR"/>
    <property type="match status" value="1"/>
</dbReference>
<proteinExistence type="predicted"/>
<dbReference type="EMBL" id="JRHC01000001">
    <property type="protein sequence ID" value="KJF45227.1"/>
    <property type="molecule type" value="Genomic_DNA"/>
</dbReference>
<dbReference type="PANTHER" id="PTHR47354">
    <property type="entry name" value="NADH OXIDOREDUCTASE HCR"/>
    <property type="match status" value="1"/>
</dbReference>
<dbReference type="InterPro" id="IPR050415">
    <property type="entry name" value="MRET"/>
</dbReference>
<keyword evidence="4" id="KW-0479">Metal-binding</keyword>
<feature type="domain" description="FAD-binding FR-type" evidence="9">
    <location>
        <begin position="1"/>
        <end position="101"/>
    </location>
</feature>
<dbReference type="SUPFAM" id="SSF52343">
    <property type="entry name" value="Ferredoxin reductase-like, C-terminal NADP-linked domain"/>
    <property type="match status" value="1"/>
</dbReference>
<sequence length="221" mass="24799">MEHKIEIKQKSWLNHNVMQFALEKPEGFTFNAGQAVEVTLDDPEFKDEAAPFTLTSLNEDEHLELTIKAYPKHEGITLALSKLEKGDHLLISDAWDSFKNNGPGVFIAGGTGVTPFIALLRQMEADGSVDGSRLIFSNKTEADIFLDEEFKRILGNNYVKLLTQEKKTPYHYGRIDSALLKNIVDDFDQPFYLCGPENFAADIKEYLKELGAGDDLVNISL</sequence>
<dbReference type="GO" id="GO:0051537">
    <property type="term" value="F:2 iron, 2 sulfur cluster binding"/>
    <property type="evidence" value="ECO:0007669"/>
    <property type="project" value="UniProtKB-KW"/>
</dbReference>
<dbReference type="InterPro" id="IPR039261">
    <property type="entry name" value="FNR_nucleotide-bd"/>
</dbReference>
<dbReference type="RefSeq" id="WP_045027209.1">
    <property type="nucleotide sequence ID" value="NZ_JRHC01000001.1"/>
</dbReference>
<evidence type="ECO:0000256" key="7">
    <source>
        <dbReference type="ARBA" id="ARBA00023004"/>
    </source>
</evidence>
<evidence type="ECO:0000313" key="11">
    <source>
        <dbReference type="Proteomes" id="UP000032544"/>
    </source>
</evidence>
<dbReference type="SUPFAM" id="SSF63380">
    <property type="entry name" value="Riboflavin synthase domain-like"/>
    <property type="match status" value="1"/>
</dbReference>
<dbReference type="PRINTS" id="PR00410">
    <property type="entry name" value="PHEHYDRXLASE"/>
</dbReference>
<protein>
    <recommendedName>
        <fullName evidence="9">FAD-binding FR-type domain-containing protein</fullName>
    </recommendedName>
</protein>
<keyword evidence="11" id="KW-1185">Reference proteome</keyword>
<dbReference type="OrthoDB" id="9789468at2"/>
<comment type="cofactor">
    <cofactor evidence="1">
        <name>FAD</name>
        <dbReference type="ChEBI" id="CHEBI:57692"/>
    </cofactor>
</comment>
<keyword evidence="7" id="KW-0408">Iron</keyword>
<keyword evidence="3" id="KW-0001">2Fe-2S</keyword>
<evidence type="ECO:0000256" key="4">
    <source>
        <dbReference type="ARBA" id="ARBA00022723"/>
    </source>
</evidence>
<comment type="caution">
    <text evidence="10">The sequence shown here is derived from an EMBL/GenBank/DDBJ whole genome shotgun (WGS) entry which is preliminary data.</text>
</comment>